<dbReference type="InterPro" id="IPR001810">
    <property type="entry name" value="F-box_dom"/>
</dbReference>
<dbReference type="Pfam" id="PF00646">
    <property type="entry name" value="F-box"/>
    <property type="match status" value="1"/>
</dbReference>
<sequence>MDYQDVELSLPHNSEIALDVQLREKRRKARVNFLTIHVVKSYRKHLSYSINRNINLQRITLIGNLPIELICEILEYLHPIDLLNLTDINTPVSTLLKEQASSLVWKSSFANYPDIPDVPRDISGLKWTKLLFNPLICEKCENSPAIPNVTFYRRLCETCNSQEFTEYDASEASHLLSQPVQLIAIYPYNGYRYHTMSRLRSKAELFDIEKTLSWLQNAPEDIPGAEEAFKEYKSERHRKIAATFNRNRDIARWANSFRIALFERAERSVTCILASVKARFKRLGFVPQDIDDARWNVGVLTQLVNIHGWTKVRPLLEPAIAITTQKRLAHERKLLISRRMEFVKNQCRNFAKSWLPATWAYLPPFYVIQHFKSLSKVIHASHDNELEENDMLEPFNLLSQEVEEWHLSKMEQLVSMIPDDECDDNSTESKPAPDLNLLNLATSVFHCFGSARAALRMGGCLIGWDGAGSHLRCRSLQRCWGKRLHFSRRGHDAAISLVRLSGLDPLTTKKWEMDALDRRFVCTKCPLVHARSRLVYDWTEAVYHGMLTEGDETHMTLSWSILGPEAEADIKCREDPDPYIWDKKWICNHCVAHFENRVTRRDAINHARESHDISRPVNNLDYLYFAGNRSQRLPALLPMVDAREYICLRCAPTKRRLYRAKTVKSHIRDAHGIPAPVEEDKKKIDIISQPLIGCHD</sequence>
<reference evidence="2 3" key="1">
    <citation type="journal article" date="2018" name="Evol. Lett.">
        <title>Horizontal gene cluster transfer increased hallucinogenic mushroom diversity.</title>
        <authorList>
            <person name="Reynolds H.T."/>
            <person name="Vijayakumar V."/>
            <person name="Gluck-Thaler E."/>
            <person name="Korotkin H.B."/>
            <person name="Matheny P.B."/>
            <person name="Slot J.C."/>
        </authorList>
    </citation>
    <scope>NUCLEOTIDE SEQUENCE [LARGE SCALE GENOMIC DNA]</scope>
    <source>
        <strain evidence="2 3">2631</strain>
    </source>
</reference>
<accession>A0A409WGB4</accession>
<dbReference type="OrthoDB" id="2823912at2759"/>
<evidence type="ECO:0000259" key="1">
    <source>
        <dbReference type="PROSITE" id="PS50181"/>
    </source>
</evidence>
<dbReference type="InterPro" id="IPR036047">
    <property type="entry name" value="F-box-like_dom_sf"/>
</dbReference>
<dbReference type="AlphaFoldDB" id="A0A409WGB4"/>
<name>A0A409WGB4_PSICY</name>
<dbReference type="EMBL" id="NHYD01003437">
    <property type="protein sequence ID" value="PPQ77556.1"/>
    <property type="molecule type" value="Genomic_DNA"/>
</dbReference>
<keyword evidence="3" id="KW-1185">Reference proteome</keyword>
<evidence type="ECO:0000313" key="3">
    <source>
        <dbReference type="Proteomes" id="UP000283269"/>
    </source>
</evidence>
<protein>
    <recommendedName>
        <fullName evidence="1">F-box domain-containing protein</fullName>
    </recommendedName>
</protein>
<feature type="domain" description="F-box" evidence="1">
    <location>
        <begin position="59"/>
        <end position="108"/>
    </location>
</feature>
<evidence type="ECO:0000313" key="2">
    <source>
        <dbReference type="EMBL" id="PPQ77556.1"/>
    </source>
</evidence>
<gene>
    <name evidence="2" type="ORF">CVT25_011416</name>
</gene>
<dbReference type="STRING" id="93625.A0A409WGB4"/>
<dbReference type="PROSITE" id="PS50181">
    <property type="entry name" value="FBOX"/>
    <property type="match status" value="1"/>
</dbReference>
<proteinExistence type="predicted"/>
<comment type="caution">
    <text evidence="2">The sequence shown here is derived from an EMBL/GenBank/DDBJ whole genome shotgun (WGS) entry which is preliminary data.</text>
</comment>
<dbReference type="Proteomes" id="UP000283269">
    <property type="component" value="Unassembled WGS sequence"/>
</dbReference>
<dbReference type="InParanoid" id="A0A409WGB4"/>
<dbReference type="SUPFAM" id="SSF81383">
    <property type="entry name" value="F-box domain"/>
    <property type="match status" value="1"/>
</dbReference>
<organism evidence="2 3">
    <name type="scientific">Psilocybe cyanescens</name>
    <dbReference type="NCBI Taxonomy" id="93625"/>
    <lineage>
        <taxon>Eukaryota</taxon>
        <taxon>Fungi</taxon>
        <taxon>Dikarya</taxon>
        <taxon>Basidiomycota</taxon>
        <taxon>Agaricomycotina</taxon>
        <taxon>Agaricomycetes</taxon>
        <taxon>Agaricomycetidae</taxon>
        <taxon>Agaricales</taxon>
        <taxon>Agaricineae</taxon>
        <taxon>Strophariaceae</taxon>
        <taxon>Psilocybe</taxon>
    </lineage>
</organism>